<dbReference type="Proteomes" id="UP000265520">
    <property type="component" value="Unassembled WGS sequence"/>
</dbReference>
<name>A0A392M2K3_9FABA</name>
<sequence length="99" mass="11852">MYYGYGGVLGRKERERVRNEEYTKCKQTPQDWYSYNDNRLQQVTDVPGPNTMRRRFGLLVIGMFHSYSLKSENCSYYESCSTQKAWMIEQEHNKVIIHI</sequence>
<evidence type="ECO:0000313" key="2">
    <source>
        <dbReference type="Proteomes" id="UP000265520"/>
    </source>
</evidence>
<reference evidence="1 2" key="1">
    <citation type="journal article" date="2018" name="Front. Plant Sci.">
        <title>Red Clover (Trifolium pratense) and Zigzag Clover (T. medium) - A Picture of Genomic Similarities and Differences.</title>
        <authorList>
            <person name="Dluhosova J."/>
            <person name="Istvanek J."/>
            <person name="Nedelnik J."/>
            <person name="Repkova J."/>
        </authorList>
    </citation>
    <scope>NUCLEOTIDE SEQUENCE [LARGE SCALE GENOMIC DNA]</scope>
    <source>
        <strain evidence="2">cv. 10/8</strain>
        <tissue evidence="1">Leaf</tissue>
    </source>
</reference>
<keyword evidence="2" id="KW-1185">Reference proteome</keyword>
<protein>
    <submittedName>
        <fullName evidence="1">Uncharacterized protein</fullName>
    </submittedName>
</protein>
<proteinExistence type="predicted"/>
<gene>
    <name evidence="1" type="ORF">A2U01_0002285</name>
</gene>
<organism evidence="1 2">
    <name type="scientific">Trifolium medium</name>
    <dbReference type="NCBI Taxonomy" id="97028"/>
    <lineage>
        <taxon>Eukaryota</taxon>
        <taxon>Viridiplantae</taxon>
        <taxon>Streptophyta</taxon>
        <taxon>Embryophyta</taxon>
        <taxon>Tracheophyta</taxon>
        <taxon>Spermatophyta</taxon>
        <taxon>Magnoliopsida</taxon>
        <taxon>eudicotyledons</taxon>
        <taxon>Gunneridae</taxon>
        <taxon>Pentapetalae</taxon>
        <taxon>rosids</taxon>
        <taxon>fabids</taxon>
        <taxon>Fabales</taxon>
        <taxon>Fabaceae</taxon>
        <taxon>Papilionoideae</taxon>
        <taxon>50 kb inversion clade</taxon>
        <taxon>NPAAA clade</taxon>
        <taxon>Hologalegina</taxon>
        <taxon>IRL clade</taxon>
        <taxon>Trifolieae</taxon>
        <taxon>Trifolium</taxon>
    </lineage>
</organism>
<feature type="non-terminal residue" evidence="1">
    <location>
        <position position="99"/>
    </location>
</feature>
<evidence type="ECO:0000313" key="1">
    <source>
        <dbReference type="EMBL" id="MCH81496.1"/>
    </source>
</evidence>
<dbReference type="EMBL" id="LXQA010002372">
    <property type="protein sequence ID" value="MCH81496.1"/>
    <property type="molecule type" value="Genomic_DNA"/>
</dbReference>
<accession>A0A392M2K3</accession>
<comment type="caution">
    <text evidence="1">The sequence shown here is derived from an EMBL/GenBank/DDBJ whole genome shotgun (WGS) entry which is preliminary data.</text>
</comment>
<dbReference type="AlphaFoldDB" id="A0A392M2K3"/>